<dbReference type="InterPro" id="IPR009164">
    <property type="entry name" value="FBPtase_class3"/>
</dbReference>
<dbReference type="EC" id="3.1.3.11" evidence="4"/>
<dbReference type="Pfam" id="PF06874">
    <property type="entry name" value="FBPase_2"/>
    <property type="match status" value="1"/>
</dbReference>
<evidence type="ECO:0000256" key="1">
    <source>
        <dbReference type="ARBA" id="ARBA00022801"/>
    </source>
</evidence>
<comment type="similarity">
    <text evidence="4">Belongs to the FBPase class 3 family.</text>
</comment>
<comment type="cofactor">
    <cofactor evidence="4">
        <name>Mn(2+)</name>
        <dbReference type="ChEBI" id="CHEBI:29035"/>
    </cofactor>
</comment>
<protein>
    <recommendedName>
        <fullName evidence="4">Fructose-1,6-bisphosphatase class 3</fullName>
        <shortName evidence="4">FBPase class 3</shortName>
        <ecNumber evidence="4">3.1.3.11</ecNumber>
    </recommendedName>
    <alternativeName>
        <fullName evidence="4">D-fructose-1,6-bisphosphate 1-phosphohydrolase class 3</fullName>
    </alternativeName>
</protein>
<evidence type="ECO:0000256" key="3">
    <source>
        <dbReference type="ARBA" id="ARBA00023277"/>
    </source>
</evidence>
<organism evidence="5">
    <name type="scientific">Christensenella massiliensis</name>
    <dbReference type="NCBI Taxonomy" id="1805714"/>
    <lineage>
        <taxon>Bacteria</taxon>
        <taxon>Bacillati</taxon>
        <taxon>Bacillota</taxon>
        <taxon>Clostridia</taxon>
        <taxon>Christensenellales</taxon>
        <taxon>Christensenellaceae</taxon>
        <taxon>Christensenella</taxon>
    </lineage>
</organism>
<name>A0AAU8A5L2_9FIRM</name>
<comment type="pathway">
    <text evidence="4">Carbohydrate biosynthesis; gluconeogenesis.</text>
</comment>
<keyword evidence="2 4" id="KW-0464">Manganese</keyword>
<dbReference type="HAMAP" id="MF_01854">
    <property type="entry name" value="FBPase_class3"/>
    <property type="match status" value="1"/>
</dbReference>
<gene>
    <name evidence="4" type="primary">fbp</name>
    <name evidence="5" type="ORF">PUP29_07310</name>
</gene>
<evidence type="ECO:0000313" key="5">
    <source>
        <dbReference type="EMBL" id="XCC61341.1"/>
    </source>
</evidence>
<proteinExistence type="inferred from homology"/>
<dbReference type="RefSeq" id="WP_079546490.1">
    <property type="nucleotide sequence ID" value="NZ_CP117826.1"/>
</dbReference>
<evidence type="ECO:0000256" key="4">
    <source>
        <dbReference type="HAMAP-Rule" id="MF_01854"/>
    </source>
</evidence>
<reference evidence="5" key="1">
    <citation type="submission" date="2023-02" db="EMBL/GenBank/DDBJ databases">
        <title>Gut commensal Christensenella minuta modulates host metabolism via a new class of secondary bile acids.</title>
        <authorList>
            <person name="Liu C."/>
        </authorList>
    </citation>
    <scope>NUCLEOTIDE SEQUENCE</scope>
    <source>
        <strain evidence="5">CA70</strain>
    </source>
</reference>
<evidence type="ECO:0000256" key="2">
    <source>
        <dbReference type="ARBA" id="ARBA00023211"/>
    </source>
</evidence>
<dbReference type="Gene3D" id="3.60.21.10">
    <property type="match status" value="1"/>
</dbReference>
<comment type="catalytic activity">
    <reaction evidence="4">
        <text>beta-D-fructose 1,6-bisphosphate + H2O = beta-D-fructose 6-phosphate + phosphate</text>
        <dbReference type="Rhea" id="RHEA:11064"/>
        <dbReference type="ChEBI" id="CHEBI:15377"/>
        <dbReference type="ChEBI" id="CHEBI:32966"/>
        <dbReference type="ChEBI" id="CHEBI:43474"/>
        <dbReference type="ChEBI" id="CHEBI:57634"/>
        <dbReference type="EC" id="3.1.3.11"/>
    </reaction>
</comment>
<accession>A0AAU8A5L2</accession>
<sequence length="634" mass="72351">MPKQNLRYLELLSQKYPTVQAACTEIINLNAIMSLPKGTEHFVSDIHGEDEAFCHILNNASGVIREKVDLLFEKTLTARQRTELCTLIYYPDRKLEELRGETDDEWYRITLYRMIEVCRLCASKYTRSKVRKALPKDFEYIIDELLHTPSDDKDKRAYYEHIISTITDIGRADAFIIALASVIKRLVVDRLHVVGDVFDRGPHADVILDKLTAHHAVDIQWGNHDVLWMGAAAGSGACIACVLNISTRYSNIDFVETAYGINLRPLALFAQETYTDDTDLLDHMHKAIAIIQFKLEGQIMMRRPEFDMKDRLLLDKIDFSDRTVMVDGVKYALNDHDFPTIDPEHPYDLTPGEADVVAQLIYSFTQSEKLQRHVKFLYSQGSIYLVFNGNLLFHGCIPMTEDGGFYEFDADGKKLSGRALMDYADSLARQGYYAKEGTDERKYGQDFLWYLWCGRRSPLFGRSKIATFERMFIDDKAAWREEKDPYYRFIDEPEMCAKILAEFGLTGQYSHIVNGHVPVRAREGELPVRGGGKAIVIDGGFCRAYQEQTGIAGYTMFYSSYGIRLVSHEPFPGLSDAVKNNKDILSTHVVFDTAQSRITVGETDIGRALQRDIDDLTALLDAYRRGVVKEKQQK</sequence>
<dbReference type="AlphaFoldDB" id="A0AAU8A5L2"/>
<dbReference type="EMBL" id="CP117826">
    <property type="protein sequence ID" value="XCC61341.1"/>
    <property type="molecule type" value="Genomic_DNA"/>
</dbReference>
<dbReference type="InterPro" id="IPR029052">
    <property type="entry name" value="Metallo-depent_PP-like"/>
</dbReference>
<dbReference type="GO" id="GO:0006094">
    <property type="term" value="P:gluconeogenesis"/>
    <property type="evidence" value="ECO:0007669"/>
    <property type="project" value="UniProtKB-UniRule"/>
</dbReference>
<keyword evidence="1 4" id="KW-0378">Hydrolase</keyword>
<dbReference type="GO" id="GO:0042132">
    <property type="term" value="F:fructose 1,6-bisphosphate 1-phosphatase activity"/>
    <property type="evidence" value="ECO:0007669"/>
    <property type="project" value="UniProtKB-UniRule"/>
</dbReference>
<keyword evidence="3 4" id="KW-0119">Carbohydrate metabolism</keyword>
<dbReference type="SUPFAM" id="SSF56300">
    <property type="entry name" value="Metallo-dependent phosphatases"/>
    <property type="match status" value="1"/>
</dbReference>
<dbReference type="PIRSF" id="PIRSF000906">
    <property type="entry name" value="FBPtase_Bacill"/>
    <property type="match status" value="1"/>
</dbReference>